<sequence length="234" mass="24935">MQIVGHGIDPSVVTGLTDPANTWPEIVPDFRTAVESWFGAARTVSRALLVACCDALGLAPGHFDTMTDHFIDALKMNNYALPDGEIDVAEELTGMGAHTDFGILTPTRCLACKCSIRTASGTMSSARRRRPAGQPGRRDGTVDQRPLAFDRPPGEPASRRGRILRRRFAAFFFDGNHDAVIETLPGCAHPDRPGYPPITVADDINAKLAGMKSGIAPQGTADREAARVLAATGG</sequence>
<evidence type="ECO:0000256" key="1">
    <source>
        <dbReference type="SAM" id="MobiDB-lite"/>
    </source>
</evidence>
<accession>A0ABQ6YHS5</accession>
<organism evidence="2 3">
    <name type="scientific">Nocardia caishijiensis</name>
    <dbReference type="NCBI Taxonomy" id="184756"/>
    <lineage>
        <taxon>Bacteria</taxon>
        <taxon>Bacillati</taxon>
        <taxon>Actinomycetota</taxon>
        <taxon>Actinomycetes</taxon>
        <taxon>Mycobacteriales</taxon>
        <taxon>Nocardiaceae</taxon>
        <taxon>Nocardia</taxon>
    </lineage>
</organism>
<evidence type="ECO:0000313" key="3">
    <source>
        <dbReference type="Proteomes" id="UP000798951"/>
    </source>
</evidence>
<dbReference type="Gene3D" id="2.60.120.330">
    <property type="entry name" value="B-lactam Antibiotic, Isopenicillin N Synthase, Chain"/>
    <property type="match status" value="1"/>
</dbReference>
<comment type="caution">
    <text evidence="2">The sequence shown here is derived from an EMBL/GenBank/DDBJ whole genome shotgun (WGS) entry which is preliminary data.</text>
</comment>
<gene>
    <name evidence="2" type="ORF">FNL39_108150</name>
</gene>
<reference evidence="2 3" key="1">
    <citation type="submission" date="2019-07" db="EMBL/GenBank/DDBJ databases">
        <title>Genomic Encyclopedia of Type Strains, Phase IV (KMG-IV): sequencing the most valuable type-strain genomes for metagenomic binning, comparative biology and taxonomic classification.</title>
        <authorList>
            <person name="Goeker M."/>
        </authorList>
    </citation>
    <scope>NUCLEOTIDE SEQUENCE [LARGE SCALE GENOMIC DNA]</scope>
    <source>
        <strain evidence="2 3">DSM 44831</strain>
    </source>
</reference>
<name>A0ABQ6YHS5_9NOCA</name>
<keyword evidence="3" id="KW-1185">Reference proteome</keyword>
<dbReference type="EMBL" id="VMSD01000008">
    <property type="protein sequence ID" value="KAF0845342.1"/>
    <property type="molecule type" value="Genomic_DNA"/>
</dbReference>
<dbReference type="InterPro" id="IPR027443">
    <property type="entry name" value="IPNS-like_sf"/>
</dbReference>
<protein>
    <recommendedName>
        <fullName evidence="4">Isopenicillin N synthase-like dioxygenase</fullName>
    </recommendedName>
</protein>
<feature type="region of interest" description="Disordered" evidence="1">
    <location>
        <begin position="123"/>
        <end position="160"/>
    </location>
</feature>
<evidence type="ECO:0000313" key="2">
    <source>
        <dbReference type="EMBL" id="KAF0845342.1"/>
    </source>
</evidence>
<proteinExistence type="predicted"/>
<evidence type="ECO:0008006" key="4">
    <source>
        <dbReference type="Google" id="ProtNLM"/>
    </source>
</evidence>
<dbReference type="SUPFAM" id="SSF51197">
    <property type="entry name" value="Clavaminate synthase-like"/>
    <property type="match status" value="1"/>
</dbReference>
<dbReference type="Proteomes" id="UP000798951">
    <property type="component" value="Unassembled WGS sequence"/>
</dbReference>